<keyword evidence="2" id="KW-0540">Nuclease</keyword>
<evidence type="ECO:0000256" key="1">
    <source>
        <dbReference type="ARBA" id="ARBA00006562"/>
    </source>
</evidence>
<dbReference type="EMBL" id="GL380312">
    <property type="protein sequence ID" value="EGT52859.1"/>
    <property type="molecule type" value="Genomic_DNA"/>
</dbReference>
<dbReference type="GO" id="GO:0003723">
    <property type="term" value="F:RNA binding"/>
    <property type="evidence" value="ECO:0007669"/>
    <property type="project" value="UniProtKB-KW"/>
</dbReference>
<dbReference type="PANTHER" id="PTHR12395:SF26">
    <property type="entry name" value="DECAPPING NUCLEASE"/>
    <property type="match status" value="1"/>
</dbReference>
<dbReference type="GO" id="GO:0046872">
    <property type="term" value="F:metal ion binding"/>
    <property type="evidence" value="ECO:0007669"/>
    <property type="project" value="UniProtKB-KW"/>
</dbReference>
<dbReference type="EC" id="3.6.1.-" evidence="2"/>
<dbReference type="GO" id="GO:0000166">
    <property type="term" value="F:nucleotide binding"/>
    <property type="evidence" value="ECO:0007669"/>
    <property type="project" value="UniProtKB-KW"/>
</dbReference>
<comment type="subcellular location">
    <subcellularLocation>
        <location evidence="2">Nucleus</location>
    </subcellularLocation>
</comment>
<dbReference type="Proteomes" id="UP000008068">
    <property type="component" value="Unassembled WGS sequence"/>
</dbReference>
<organism evidence="5">
    <name type="scientific">Caenorhabditis brenneri</name>
    <name type="common">Nematode worm</name>
    <dbReference type="NCBI Taxonomy" id="135651"/>
    <lineage>
        <taxon>Eukaryota</taxon>
        <taxon>Metazoa</taxon>
        <taxon>Ecdysozoa</taxon>
        <taxon>Nematoda</taxon>
        <taxon>Chromadorea</taxon>
        <taxon>Rhabditida</taxon>
        <taxon>Rhabditina</taxon>
        <taxon>Rhabditomorpha</taxon>
        <taxon>Rhabditoidea</taxon>
        <taxon>Rhabditidae</taxon>
        <taxon>Peloderinae</taxon>
        <taxon>Caenorhabditis</taxon>
    </lineage>
</organism>
<dbReference type="GO" id="GO:0000956">
    <property type="term" value="P:nuclear-transcribed mRNA catabolic process"/>
    <property type="evidence" value="ECO:0007669"/>
    <property type="project" value="TreeGrafter"/>
</dbReference>
<keyword evidence="2" id="KW-0547">Nucleotide-binding</keyword>
<evidence type="ECO:0000256" key="2">
    <source>
        <dbReference type="RuleBase" id="RU367113"/>
    </source>
</evidence>
<evidence type="ECO:0000313" key="5">
    <source>
        <dbReference type="Proteomes" id="UP000008068"/>
    </source>
</evidence>
<dbReference type="HOGENOM" id="CLU_1972440_0_0_1"/>
<protein>
    <recommendedName>
        <fullName evidence="2">Decapping nuclease</fullName>
        <ecNumber evidence="2">3.6.1.-</ecNumber>
    </recommendedName>
</protein>
<dbReference type="InterPro" id="IPR039039">
    <property type="entry name" value="RAI1-like_fam"/>
</dbReference>
<feature type="domain" description="RAI1-like" evidence="3">
    <location>
        <begin position="35"/>
        <end position="125"/>
    </location>
</feature>
<dbReference type="GO" id="GO:0005829">
    <property type="term" value="C:cytosol"/>
    <property type="evidence" value="ECO:0007669"/>
    <property type="project" value="TreeGrafter"/>
</dbReference>
<dbReference type="GO" id="GO:0034353">
    <property type="term" value="F:mRNA 5'-diphosphatase activity"/>
    <property type="evidence" value="ECO:0007669"/>
    <property type="project" value="TreeGrafter"/>
</dbReference>
<dbReference type="GO" id="GO:0005634">
    <property type="term" value="C:nucleus"/>
    <property type="evidence" value="ECO:0007669"/>
    <property type="project" value="UniProtKB-SubCell"/>
</dbReference>
<dbReference type="GO" id="GO:0004518">
    <property type="term" value="F:nuclease activity"/>
    <property type="evidence" value="ECO:0007669"/>
    <property type="project" value="UniProtKB-KW"/>
</dbReference>
<dbReference type="InParanoid" id="G0PEC7"/>
<keyword evidence="5" id="KW-1185">Reference proteome</keyword>
<reference evidence="5" key="1">
    <citation type="submission" date="2011-07" db="EMBL/GenBank/DDBJ databases">
        <authorList>
            <consortium name="Caenorhabditis brenneri Sequencing and Analysis Consortium"/>
            <person name="Wilson R.K."/>
        </authorList>
    </citation>
    <scope>NUCLEOTIDE SEQUENCE [LARGE SCALE GENOMIC DNA]</scope>
    <source>
        <strain evidence="5">PB2801</strain>
    </source>
</reference>
<evidence type="ECO:0000259" key="3">
    <source>
        <dbReference type="Pfam" id="PF08652"/>
    </source>
</evidence>
<dbReference type="eggNOG" id="KOG1982">
    <property type="taxonomic scope" value="Eukaryota"/>
</dbReference>
<proteinExistence type="inferred from homology"/>
<sequence>MPVTVAVRKVGTFTKLADKTAIPGDLPRRLNTRADLYGRLDEPLDLTLGFENYKDEGMGDRFQSMFDYLKKTSKPGTSLEEVVGADFVSNRRNIHVFARSPYKKDEKEIQAIKKNGVIFLCDKAEDV</sequence>
<keyword evidence="2" id="KW-0694">RNA-binding</keyword>
<comment type="cofactor">
    <cofactor evidence="2">
        <name>a divalent metal cation</name>
        <dbReference type="ChEBI" id="CHEBI:60240"/>
    </cofactor>
</comment>
<comment type="function">
    <text evidence="2">Decapping enzyme for NAD-capped RNAs: specifically hydrolyzes the nicotinamide adenine dinucleotide (NAD) cap from a subset of RNAs by removing the entire NAD moiety from the 5'-end of an NAD-capped RNA.</text>
</comment>
<dbReference type="GO" id="GO:0110155">
    <property type="term" value="P:NAD-cap decapping"/>
    <property type="evidence" value="ECO:0007669"/>
    <property type="project" value="TreeGrafter"/>
</dbReference>
<dbReference type="STRING" id="135651.G0PEC7"/>
<accession>G0PEC7</accession>
<keyword evidence="2" id="KW-0479">Metal-binding</keyword>
<evidence type="ECO:0000313" key="4">
    <source>
        <dbReference type="EMBL" id="EGT52859.1"/>
    </source>
</evidence>
<comment type="similarity">
    <text evidence="1 2">Belongs to the DXO/Dom3Z family.</text>
</comment>
<dbReference type="InterPro" id="IPR013961">
    <property type="entry name" value="RAI1"/>
</dbReference>
<dbReference type="OrthoDB" id="5853397at2759"/>
<dbReference type="AlphaFoldDB" id="G0PEC7"/>
<dbReference type="Pfam" id="PF08652">
    <property type="entry name" value="RAI1"/>
    <property type="match status" value="1"/>
</dbReference>
<gene>
    <name evidence="4" type="ORF">CAEBREN_05242</name>
</gene>
<dbReference type="PANTHER" id="PTHR12395">
    <property type="entry name" value="DOM-3 RELATED"/>
    <property type="match status" value="1"/>
</dbReference>
<name>G0PEC7_CAEBE</name>
<keyword evidence="2" id="KW-0539">Nucleus</keyword>
<keyword evidence="2" id="KW-0378">Hydrolase</keyword>